<evidence type="ECO:0000313" key="10">
    <source>
        <dbReference type="Proteomes" id="UP001161580"/>
    </source>
</evidence>
<dbReference type="InterPro" id="IPR020846">
    <property type="entry name" value="MFS_dom"/>
</dbReference>
<dbReference type="InterPro" id="IPR036259">
    <property type="entry name" value="MFS_trans_sf"/>
</dbReference>
<keyword evidence="6 7" id="KW-0472">Membrane</keyword>
<evidence type="ECO:0000256" key="3">
    <source>
        <dbReference type="ARBA" id="ARBA00022692"/>
    </source>
</evidence>
<comment type="subcellular location">
    <subcellularLocation>
        <location evidence="1">Membrane</location>
        <topology evidence="1">Multi-pass membrane protein</topology>
    </subcellularLocation>
</comment>
<feature type="transmembrane region" description="Helical" evidence="7">
    <location>
        <begin position="310"/>
        <end position="329"/>
    </location>
</feature>
<dbReference type="Proteomes" id="UP001161580">
    <property type="component" value="Unassembled WGS sequence"/>
</dbReference>
<feature type="transmembrane region" description="Helical" evidence="7">
    <location>
        <begin position="170"/>
        <end position="188"/>
    </location>
</feature>
<gene>
    <name evidence="9" type="ORF">MRS75_20265</name>
</gene>
<feature type="transmembrane region" description="Helical" evidence="7">
    <location>
        <begin position="16"/>
        <end position="39"/>
    </location>
</feature>
<dbReference type="SUPFAM" id="SSF103473">
    <property type="entry name" value="MFS general substrate transporter"/>
    <property type="match status" value="1"/>
</dbReference>
<dbReference type="Gene3D" id="1.20.1250.20">
    <property type="entry name" value="MFS general substrate transporter like domains"/>
    <property type="match status" value="2"/>
</dbReference>
<keyword evidence="4 7" id="KW-1133">Transmembrane helix</keyword>
<evidence type="ECO:0000256" key="5">
    <source>
        <dbReference type="ARBA" id="ARBA00023063"/>
    </source>
</evidence>
<comment type="similarity">
    <text evidence="2">Belongs to the major facilitator superfamily. Nitrate/nitrite porter (TC 2.A.1.8) family.</text>
</comment>
<evidence type="ECO:0000256" key="6">
    <source>
        <dbReference type="ARBA" id="ARBA00023136"/>
    </source>
</evidence>
<dbReference type="GO" id="GO:0016020">
    <property type="term" value="C:membrane"/>
    <property type="evidence" value="ECO:0007669"/>
    <property type="project" value="UniProtKB-SubCell"/>
</dbReference>
<feature type="transmembrane region" description="Helical" evidence="7">
    <location>
        <begin position="222"/>
        <end position="240"/>
    </location>
</feature>
<feature type="transmembrane region" description="Helical" evidence="7">
    <location>
        <begin position="82"/>
        <end position="100"/>
    </location>
</feature>
<feature type="domain" description="Major facilitator superfamily (MFS) profile" evidence="8">
    <location>
        <begin position="16"/>
        <end position="399"/>
    </location>
</feature>
<feature type="transmembrane region" description="Helical" evidence="7">
    <location>
        <begin position="285"/>
        <end position="304"/>
    </location>
</feature>
<dbReference type="PROSITE" id="PS50850">
    <property type="entry name" value="MFS"/>
    <property type="match status" value="1"/>
</dbReference>
<evidence type="ECO:0000256" key="1">
    <source>
        <dbReference type="ARBA" id="ARBA00004141"/>
    </source>
</evidence>
<organism evidence="9 10">
    <name type="scientific">Ferirhizobium litorale</name>
    <dbReference type="NCBI Taxonomy" id="2927786"/>
    <lineage>
        <taxon>Bacteria</taxon>
        <taxon>Pseudomonadati</taxon>
        <taxon>Pseudomonadota</taxon>
        <taxon>Alphaproteobacteria</taxon>
        <taxon>Hyphomicrobiales</taxon>
        <taxon>Rhizobiaceae</taxon>
        <taxon>Ferirhizobium</taxon>
    </lineage>
</organism>
<dbReference type="InterPro" id="IPR011701">
    <property type="entry name" value="MFS"/>
</dbReference>
<dbReference type="RefSeq" id="WP_311787059.1">
    <property type="nucleotide sequence ID" value="NZ_JALDYY010000007.1"/>
</dbReference>
<evidence type="ECO:0000256" key="4">
    <source>
        <dbReference type="ARBA" id="ARBA00022989"/>
    </source>
</evidence>
<keyword evidence="3 7" id="KW-0812">Transmembrane</keyword>
<dbReference type="InterPro" id="IPR044772">
    <property type="entry name" value="NO3_transporter"/>
</dbReference>
<protein>
    <submittedName>
        <fullName evidence="9">NarK/NasA family nitrate transporter</fullName>
    </submittedName>
</protein>
<feature type="transmembrane region" description="Helical" evidence="7">
    <location>
        <begin position="252"/>
        <end position="273"/>
    </location>
</feature>
<sequence>MSENNKAMYAGEPAKALWMSTLAFTICFAVWTIFAIIGIRIKQDLGLNEAQFGLLIGTPILTGSLVRIALGVWTSRYGGRLVYTLTMLASAVATFLLSYATTYPQMLLAGLGVGLAGGSFAVGVAYISPFFPQQKQGTALGIFGAGNVGAAVTKFAAPFVLLAWGWQAVAQIWAVALVVTAIVFWFTTTDDPAYRVRREKGAAPRSLKQEFAPLKNAQVWRFSLYYFFAFGGFVALSLWLPRYLVGVYGFDLAAAGMIAAAYSIPGSIFRAFGGVLSDKKGARSVMYWMFGVSAVSTLILSLPAGVTPTVFIVVVFVLGFVMSLGKAAVYKHIPAYYPDSVGAVGGVVGMVGGLGGFILPIAFGLLKDATGLWSSCFLLLFAVVAVSLIWMHLSIRQMDRRGLSVSAVAAT</sequence>
<evidence type="ECO:0000313" key="9">
    <source>
        <dbReference type="EMBL" id="MDI7924402.1"/>
    </source>
</evidence>
<feature type="transmembrane region" description="Helical" evidence="7">
    <location>
        <begin position="139"/>
        <end position="164"/>
    </location>
</feature>
<feature type="transmembrane region" description="Helical" evidence="7">
    <location>
        <begin position="372"/>
        <end position="393"/>
    </location>
</feature>
<dbReference type="EMBL" id="JALDYZ010000014">
    <property type="protein sequence ID" value="MDI7924402.1"/>
    <property type="molecule type" value="Genomic_DNA"/>
</dbReference>
<feature type="transmembrane region" description="Helical" evidence="7">
    <location>
        <begin position="51"/>
        <end position="70"/>
    </location>
</feature>
<evidence type="ECO:0000259" key="8">
    <source>
        <dbReference type="PROSITE" id="PS50850"/>
    </source>
</evidence>
<keyword evidence="10" id="KW-1185">Reference proteome</keyword>
<dbReference type="AlphaFoldDB" id="A0AAE3U416"/>
<proteinExistence type="inferred from homology"/>
<evidence type="ECO:0000256" key="2">
    <source>
        <dbReference type="ARBA" id="ARBA00008432"/>
    </source>
</evidence>
<accession>A0AAE3U416</accession>
<feature type="transmembrane region" description="Helical" evidence="7">
    <location>
        <begin position="106"/>
        <end position="127"/>
    </location>
</feature>
<feature type="transmembrane region" description="Helical" evidence="7">
    <location>
        <begin position="341"/>
        <end position="366"/>
    </location>
</feature>
<name>A0AAE3U416_9HYPH</name>
<dbReference type="Pfam" id="PF07690">
    <property type="entry name" value="MFS_1"/>
    <property type="match status" value="1"/>
</dbReference>
<comment type="caution">
    <text evidence="9">The sequence shown here is derived from an EMBL/GenBank/DDBJ whole genome shotgun (WGS) entry which is preliminary data.</text>
</comment>
<dbReference type="GO" id="GO:0015112">
    <property type="term" value="F:nitrate transmembrane transporter activity"/>
    <property type="evidence" value="ECO:0007669"/>
    <property type="project" value="InterPro"/>
</dbReference>
<dbReference type="PANTHER" id="PTHR23515">
    <property type="entry name" value="HIGH-AFFINITY NITRATE TRANSPORTER 2.3"/>
    <property type="match status" value="1"/>
</dbReference>
<reference evidence="9" key="1">
    <citation type="submission" date="2022-03" db="EMBL/GenBank/DDBJ databases">
        <title>Fererhizobium litorale gen. nov., sp. nov., isolated from sandy sediments of the Sea of Japan seashore.</title>
        <authorList>
            <person name="Romanenko L."/>
            <person name="Kurilenko V."/>
            <person name="Otstavnykh N."/>
            <person name="Svetashev V."/>
            <person name="Tekutyeva L."/>
            <person name="Isaeva M."/>
            <person name="Mikhailov V."/>
        </authorList>
    </citation>
    <scope>NUCLEOTIDE SEQUENCE</scope>
    <source>
        <strain evidence="9">KMM 9576</strain>
    </source>
</reference>
<keyword evidence="5" id="KW-0534">Nitrate assimilation</keyword>
<dbReference type="GO" id="GO:0042128">
    <property type="term" value="P:nitrate assimilation"/>
    <property type="evidence" value="ECO:0007669"/>
    <property type="project" value="UniProtKB-KW"/>
</dbReference>
<evidence type="ECO:0000256" key="7">
    <source>
        <dbReference type="SAM" id="Phobius"/>
    </source>
</evidence>